<organism evidence="2 3">
    <name type="scientific">Guopingia tenuis</name>
    <dbReference type="NCBI Taxonomy" id="2763656"/>
    <lineage>
        <taxon>Bacteria</taxon>
        <taxon>Bacillati</taxon>
        <taxon>Bacillota</taxon>
        <taxon>Clostridia</taxon>
        <taxon>Christensenellales</taxon>
        <taxon>Christensenellaceae</taxon>
        <taxon>Guopingia</taxon>
    </lineage>
</organism>
<dbReference type="RefSeq" id="WP_249280529.1">
    <property type="nucleotide sequence ID" value="NZ_JACRSS010000003.1"/>
</dbReference>
<dbReference type="Gene3D" id="1.10.260.40">
    <property type="entry name" value="lambda repressor-like DNA-binding domains"/>
    <property type="match status" value="1"/>
</dbReference>
<comment type="caution">
    <text evidence="2">The sequence shown here is derived from an EMBL/GenBank/DDBJ whole genome shotgun (WGS) entry which is preliminary data.</text>
</comment>
<dbReference type="InterPro" id="IPR010982">
    <property type="entry name" value="Lambda_DNA-bd_dom_sf"/>
</dbReference>
<sequence>MEKLIQDISFGDNLKRLRTQKKLSQADLVYKMQTYGSSISRSAYSMIELGTRNIKISDLIILQQIYKVDFGEFFKGIAPQE</sequence>
<dbReference type="EMBL" id="JACRSS010000003">
    <property type="protein sequence ID" value="MBC8538858.1"/>
    <property type="molecule type" value="Genomic_DNA"/>
</dbReference>
<proteinExistence type="predicted"/>
<keyword evidence="3" id="KW-1185">Reference proteome</keyword>
<dbReference type="CDD" id="cd00093">
    <property type="entry name" value="HTH_XRE"/>
    <property type="match status" value="1"/>
</dbReference>
<dbReference type="GO" id="GO:0003677">
    <property type="term" value="F:DNA binding"/>
    <property type="evidence" value="ECO:0007669"/>
    <property type="project" value="InterPro"/>
</dbReference>
<evidence type="ECO:0000259" key="1">
    <source>
        <dbReference type="PROSITE" id="PS50943"/>
    </source>
</evidence>
<dbReference type="Pfam" id="PF01381">
    <property type="entry name" value="HTH_3"/>
    <property type="match status" value="1"/>
</dbReference>
<dbReference type="SMART" id="SM00530">
    <property type="entry name" value="HTH_XRE"/>
    <property type="match status" value="1"/>
</dbReference>
<reference evidence="2" key="1">
    <citation type="submission" date="2020-08" db="EMBL/GenBank/DDBJ databases">
        <title>Genome public.</title>
        <authorList>
            <person name="Liu C."/>
            <person name="Sun Q."/>
        </authorList>
    </citation>
    <scope>NUCLEOTIDE SEQUENCE</scope>
    <source>
        <strain evidence="2">NSJ-63</strain>
    </source>
</reference>
<dbReference type="PROSITE" id="PS50943">
    <property type="entry name" value="HTH_CROC1"/>
    <property type="match status" value="1"/>
</dbReference>
<feature type="domain" description="HTH cro/C1-type" evidence="1">
    <location>
        <begin position="14"/>
        <end position="73"/>
    </location>
</feature>
<name>A0A926DIS6_9FIRM</name>
<protein>
    <submittedName>
        <fullName evidence="2">Helix-turn-helix transcriptional regulator</fullName>
    </submittedName>
</protein>
<dbReference type="AlphaFoldDB" id="A0A926DIS6"/>
<gene>
    <name evidence="2" type="ORF">H8693_07910</name>
</gene>
<evidence type="ECO:0000313" key="2">
    <source>
        <dbReference type="EMBL" id="MBC8538858.1"/>
    </source>
</evidence>
<dbReference type="Proteomes" id="UP000617951">
    <property type="component" value="Unassembled WGS sequence"/>
</dbReference>
<dbReference type="InterPro" id="IPR001387">
    <property type="entry name" value="Cro/C1-type_HTH"/>
</dbReference>
<dbReference type="SUPFAM" id="SSF47413">
    <property type="entry name" value="lambda repressor-like DNA-binding domains"/>
    <property type="match status" value="1"/>
</dbReference>
<evidence type="ECO:0000313" key="3">
    <source>
        <dbReference type="Proteomes" id="UP000617951"/>
    </source>
</evidence>
<accession>A0A926DIS6</accession>